<dbReference type="Pfam" id="PF09148">
    <property type="entry name" value="DUF1934"/>
    <property type="match status" value="1"/>
</dbReference>
<dbReference type="EMBL" id="JAHQCS010000187">
    <property type="protein sequence ID" value="MBU9714891.1"/>
    <property type="molecule type" value="Genomic_DNA"/>
</dbReference>
<evidence type="ECO:0000313" key="1">
    <source>
        <dbReference type="EMBL" id="MBU9714891.1"/>
    </source>
</evidence>
<organism evidence="1 2">
    <name type="scientific">Evansella tamaricis</name>
    <dbReference type="NCBI Taxonomy" id="2069301"/>
    <lineage>
        <taxon>Bacteria</taxon>
        <taxon>Bacillati</taxon>
        <taxon>Bacillota</taxon>
        <taxon>Bacilli</taxon>
        <taxon>Bacillales</taxon>
        <taxon>Bacillaceae</taxon>
        <taxon>Evansella</taxon>
    </lineage>
</organism>
<proteinExistence type="predicted"/>
<dbReference type="Proteomes" id="UP000784880">
    <property type="component" value="Unassembled WGS sequence"/>
</dbReference>
<dbReference type="InterPro" id="IPR015231">
    <property type="entry name" value="DUF1934"/>
</dbReference>
<dbReference type="RefSeq" id="WP_217069716.1">
    <property type="nucleotide sequence ID" value="NZ_JAHQCS010000187.1"/>
</dbReference>
<evidence type="ECO:0000313" key="2">
    <source>
        <dbReference type="Proteomes" id="UP000784880"/>
    </source>
</evidence>
<sequence length="160" mass="17935">MADMGQPTRRSVTIEMTTTIKDGPQSNTNVIHAKGELIRKGATTFIRFEEPSLSSSAEEMSSQETMSTTQIIKIDQQEISVSRKGAVSMNQRFIQGKTTEGMYQSPYGKMAMRTNTKEATYSWDPDHKQGIIGLNYNLHLQGENAGDYIIHVKLKEDETI</sequence>
<accession>A0ABS6JMJ6</accession>
<gene>
    <name evidence="1" type="ORF">KS419_24405</name>
</gene>
<reference evidence="1 2" key="1">
    <citation type="submission" date="2021-06" db="EMBL/GenBank/DDBJ databases">
        <title>Bacillus sp. RD4P76, an endophyte from a halophyte.</title>
        <authorList>
            <person name="Sun J.-Q."/>
        </authorList>
    </citation>
    <scope>NUCLEOTIDE SEQUENCE [LARGE SCALE GENOMIC DNA]</scope>
    <source>
        <strain evidence="1 2">CGMCC 1.15917</strain>
    </source>
</reference>
<comment type="caution">
    <text evidence="1">The sequence shown here is derived from an EMBL/GenBank/DDBJ whole genome shotgun (WGS) entry which is preliminary data.</text>
</comment>
<keyword evidence="2" id="KW-1185">Reference proteome</keyword>
<name>A0ABS6JMJ6_9BACI</name>
<protein>
    <submittedName>
        <fullName evidence="1">DUF1934 domain-containing protein</fullName>
    </submittedName>
</protein>